<dbReference type="Proteomes" id="UP001396334">
    <property type="component" value="Unassembled WGS sequence"/>
</dbReference>
<reference evidence="3 4" key="1">
    <citation type="journal article" date="2024" name="G3 (Bethesda)">
        <title>Genome assembly of Hibiscus sabdariffa L. provides insights into metabolisms of medicinal natural products.</title>
        <authorList>
            <person name="Kim T."/>
        </authorList>
    </citation>
    <scope>NUCLEOTIDE SEQUENCE [LARGE SCALE GENOMIC DNA]</scope>
    <source>
        <strain evidence="3">TK-2024</strain>
        <tissue evidence="3">Old leaves</tissue>
    </source>
</reference>
<evidence type="ECO:0000256" key="1">
    <source>
        <dbReference type="ARBA" id="ARBA00010515"/>
    </source>
</evidence>
<comment type="similarity">
    <text evidence="1">Belongs to the 'GDXG' lipolytic enzyme family.</text>
</comment>
<sequence>MSNNPSSTVQDLTWTQRFYRSMIGFGVSFSGRSDGTINRCIMNIFDLKAPLSKNPRDGVKTTDTVVDATRNLYFRLFVPSVDQDADMPVIIYFHGGGFAYLQANSIASDDLCRRICKETGAVIVSVNYRLTPEHKYPCQYDDGFDVVKFIDDNTNTTNSGILNLPSNANLRQCFIAGDSAGGNVAHHVAVKACEHELRNVELIGLIAIQPFFGGEERTDSEIRLADGPVLSVKGSDRLWKMFLPEGSDRDHPACNVFGPKSVDNISRLKFPATMVVVGGVDPLHDWQIKYYEGLKKCGKEAYLIEYPNAFHSFYGVPELEDSALAMQELKYFVSKLLH</sequence>
<gene>
    <name evidence="3" type="ORF">V6N11_072029</name>
</gene>
<dbReference type="InterPro" id="IPR029058">
    <property type="entry name" value="AB_hydrolase_fold"/>
</dbReference>
<dbReference type="InterPro" id="IPR050466">
    <property type="entry name" value="Carboxylest/Gibb_receptor"/>
</dbReference>
<dbReference type="Pfam" id="PF07859">
    <property type="entry name" value="Abhydrolase_3"/>
    <property type="match status" value="1"/>
</dbReference>
<comment type="caution">
    <text evidence="3">The sequence shown here is derived from an EMBL/GenBank/DDBJ whole genome shotgun (WGS) entry which is preliminary data.</text>
</comment>
<keyword evidence="4" id="KW-1185">Reference proteome</keyword>
<dbReference type="EMBL" id="JBBPBN010000003">
    <property type="protein sequence ID" value="KAK9043695.1"/>
    <property type="molecule type" value="Genomic_DNA"/>
</dbReference>
<evidence type="ECO:0000313" key="4">
    <source>
        <dbReference type="Proteomes" id="UP001396334"/>
    </source>
</evidence>
<accession>A0ABR2U1T5</accession>
<protein>
    <recommendedName>
        <fullName evidence="2">Alpha/beta hydrolase fold-3 domain-containing protein</fullName>
    </recommendedName>
</protein>
<feature type="domain" description="Alpha/beta hydrolase fold-3" evidence="2">
    <location>
        <begin position="90"/>
        <end position="314"/>
    </location>
</feature>
<name>A0ABR2U1T5_9ROSI</name>
<evidence type="ECO:0000259" key="2">
    <source>
        <dbReference type="Pfam" id="PF07859"/>
    </source>
</evidence>
<dbReference type="PANTHER" id="PTHR23024:SF24">
    <property type="entry name" value="ALPHA_BETA HYDROLASE FOLD-3 DOMAIN-CONTAINING PROTEIN"/>
    <property type="match status" value="1"/>
</dbReference>
<dbReference type="Gene3D" id="3.40.50.1820">
    <property type="entry name" value="alpha/beta hydrolase"/>
    <property type="match status" value="1"/>
</dbReference>
<evidence type="ECO:0000313" key="3">
    <source>
        <dbReference type="EMBL" id="KAK9043695.1"/>
    </source>
</evidence>
<dbReference type="SUPFAM" id="SSF53474">
    <property type="entry name" value="alpha/beta-Hydrolases"/>
    <property type="match status" value="1"/>
</dbReference>
<dbReference type="InterPro" id="IPR013094">
    <property type="entry name" value="AB_hydrolase_3"/>
</dbReference>
<organism evidence="3 4">
    <name type="scientific">Hibiscus sabdariffa</name>
    <name type="common">roselle</name>
    <dbReference type="NCBI Taxonomy" id="183260"/>
    <lineage>
        <taxon>Eukaryota</taxon>
        <taxon>Viridiplantae</taxon>
        <taxon>Streptophyta</taxon>
        <taxon>Embryophyta</taxon>
        <taxon>Tracheophyta</taxon>
        <taxon>Spermatophyta</taxon>
        <taxon>Magnoliopsida</taxon>
        <taxon>eudicotyledons</taxon>
        <taxon>Gunneridae</taxon>
        <taxon>Pentapetalae</taxon>
        <taxon>rosids</taxon>
        <taxon>malvids</taxon>
        <taxon>Malvales</taxon>
        <taxon>Malvaceae</taxon>
        <taxon>Malvoideae</taxon>
        <taxon>Hibiscus</taxon>
    </lineage>
</organism>
<proteinExistence type="inferred from homology"/>
<dbReference type="PANTHER" id="PTHR23024">
    <property type="entry name" value="ARYLACETAMIDE DEACETYLASE"/>
    <property type="match status" value="1"/>
</dbReference>